<dbReference type="Pfam" id="PF21162">
    <property type="entry name" value="ETFQO_UQ-bd"/>
    <property type="match status" value="1"/>
</dbReference>
<evidence type="ECO:0000313" key="18">
    <source>
        <dbReference type="Proteomes" id="UP000092952"/>
    </source>
</evidence>
<dbReference type="AlphaFoldDB" id="A0A1B1YRE6"/>
<keyword evidence="6 15" id="KW-0479">Metal-binding</keyword>
<protein>
    <recommendedName>
        <fullName evidence="15">Electron transfer flavoprotein-ubiquinone oxidoreductase</fullName>
        <shortName evidence="15">ETF-QO</shortName>
        <ecNumber evidence="15">1.5.5.1</ecNumber>
    </recommendedName>
</protein>
<keyword evidence="5 15" id="KW-0285">Flavoprotein</keyword>
<dbReference type="EC" id="1.5.5.1" evidence="15"/>
<evidence type="ECO:0000256" key="12">
    <source>
        <dbReference type="ARBA" id="ARBA00023014"/>
    </source>
</evidence>
<feature type="domain" description="4Fe-4S ferredoxin-type" evidence="16">
    <location>
        <begin position="452"/>
        <end position="488"/>
    </location>
</feature>
<comment type="catalytic activity">
    <reaction evidence="15">
        <text>a ubiquinone + reduced [electron-transfer flavoprotein] = a ubiquinol + oxidized [electron-transfer flavoprotein] + H(+)</text>
        <dbReference type="Rhea" id="RHEA:24052"/>
        <dbReference type="Rhea" id="RHEA-COMP:9565"/>
        <dbReference type="Rhea" id="RHEA-COMP:9566"/>
        <dbReference type="Rhea" id="RHEA-COMP:10685"/>
        <dbReference type="Rhea" id="RHEA-COMP:10686"/>
        <dbReference type="ChEBI" id="CHEBI:15378"/>
        <dbReference type="ChEBI" id="CHEBI:16389"/>
        <dbReference type="ChEBI" id="CHEBI:17976"/>
        <dbReference type="ChEBI" id="CHEBI:57692"/>
        <dbReference type="ChEBI" id="CHEBI:58307"/>
        <dbReference type="EC" id="1.5.5.1"/>
    </reaction>
</comment>
<keyword evidence="12 15" id="KW-0411">Iron-sulfur</keyword>
<keyword evidence="11 15" id="KW-0408">Iron</keyword>
<comment type="cofactor">
    <cofactor evidence="1 15">
        <name>FAD</name>
        <dbReference type="ChEBI" id="CHEBI:57692"/>
    </cofactor>
</comment>
<name>A0A1B1YRE6_9GAMM</name>
<dbReference type="RefSeq" id="WP_068802850.1">
    <property type="nucleotide sequence ID" value="NZ_CP014671.1"/>
</dbReference>
<dbReference type="Pfam" id="PF13450">
    <property type="entry name" value="NAD_binding_8"/>
    <property type="match status" value="1"/>
</dbReference>
<keyword evidence="13 15" id="KW-0830">Ubiquinone</keyword>
<evidence type="ECO:0000256" key="7">
    <source>
        <dbReference type="ARBA" id="ARBA00022827"/>
    </source>
</evidence>
<dbReference type="PANTHER" id="PTHR10617:SF107">
    <property type="entry name" value="ELECTRON TRANSFER FLAVOPROTEIN-UBIQUINONE OXIDOREDUCTASE, MITOCHONDRIAL"/>
    <property type="match status" value="1"/>
</dbReference>
<dbReference type="Proteomes" id="UP000092952">
    <property type="component" value="Chromosome"/>
</dbReference>
<dbReference type="InterPro" id="IPR049398">
    <property type="entry name" value="ETF-QO/FixC_UQ-bd"/>
</dbReference>
<dbReference type="SUPFAM" id="SSF54862">
    <property type="entry name" value="4Fe-4S ferredoxins"/>
    <property type="match status" value="1"/>
</dbReference>
<dbReference type="Pfam" id="PF05187">
    <property type="entry name" value="Fer4_ETF_QO"/>
    <property type="match status" value="1"/>
</dbReference>
<evidence type="ECO:0000256" key="9">
    <source>
        <dbReference type="ARBA" id="ARBA00022982"/>
    </source>
</evidence>
<evidence type="ECO:0000256" key="11">
    <source>
        <dbReference type="ARBA" id="ARBA00023004"/>
    </source>
</evidence>
<proteinExistence type="predicted"/>
<comment type="cofactor">
    <cofactor evidence="15">
        <name>[4Fe-4S] cluster</name>
        <dbReference type="ChEBI" id="CHEBI:49883"/>
    </cofactor>
    <text evidence="15">Binds 1 [4Fe-4S] cluster.</text>
</comment>
<evidence type="ECO:0000256" key="3">
    <source>
        <dbReference type="ARBA" id="ARBA00004370"/>
    </source>
</evidence>
<dbReference type="FunFam" id="3.30.70.20:FF:000015">
    <property type="entry name" value="Electron transfer flavoprotein-ubiquinone oxidoreductase"/>
    <property type="match status" value="1"/>
</dbReference>
<gene>
    <name evidence="17" type="ORF">PG2T_03500</name>
</gene>
<dbReference type="InterPro" id="IPR040156">
    <property type="entry name" value="ETF-QO"/>
</dbReference>
<evidence type="ECO:0000259" key="16">
    <source>
        <dbReference type="PROSITE" id="PS51379"/>
    </source>
</evidence>
<dbReference type="PROSITE" id="PS51379">
    <property type="entry name" value="4FE4S_FER_2"/>
    <property type="match status" value="2"/>
</dbReference>
<evidence type="ECO:0000256" key="4">
    <source>
        <dbReference type="ARBA" id="ARBA00022448"/>
    </source>
</evidence>
<evidence type="ECO:0000256" key="10">
    <source>
        <dbReference type="ARBA" id="ARBA00023002"/>
    </source>
</evidence>
<reference evidence="18" key="1">
    <citation type="submission" date="2016-03" db="EMBL/GenBank/DDBJ databases">
        <title>Complete genome sequence of Solimmundus cernigliae, representing a novel lineage of polycyclic aromatic hydrocarbon degraders within the Gammaproteobacteria.</title>
        <authorList>
            <person name="Singleton D.R."/>
            <person name="Dickey A.N."/>
            <person name="Scholl E.H."/>
            <person name="Wright F.A."/>
            <person name="Aitken M.D."/>
        </authorList>
    </citation>
    <scope>NUCLEOTIDE SEQUENCE [LARGE SCALE GENOMIC DNA]</scope>
    <source>
        <strain evidence="18">TR3.2</strain>
    </source>
</reference>
<evidence type="ECO:0000256" key="15">
    <source>
        <dbReference type="RuleBase" id="RU366068"/>
    </source>
</evidence>
<dbReference type="OrthoDB" id="9766632at2"/>
<dbReference type="PANTHER" id="PTHR10617">
    <property type="entry name" value="ELECTRON TRANSFER FLAVOPROTEIN-UBIQUINONE OXIDOREDUCTASE"/>
    <property type="match status" value="1"/>
</dbReference>
<keyword evidence="4 15" id="KW-0813">Transport</keyword>
<evidence type="ECO:0000256" key="2">
    <source>
        <dbReference type="ARBA" id="ARBA00002819"/>
    </source>
</evidence>
<dbReference type="GO" id="GO:0004174">
    <property type="term" value="F:electron-transferring-flavoprotein dehydrogenase activity"/>
    <property type="evidence" value="ECO:0007669"/>
    <property type="project" value="UniProtKB-UniRule"/>
</dbReference>
<dbReference type="InParanoid" id="A0A1B1YRE6"/>
<dbReference type="SUPFAM" id="SSF51905">
    <property type="entry name" value="FAD/NAD(P)-binding domain"/>
    <property type="match status" value="1"/>
</dbReference>
<dbReference type="STRING" id="1810504.PG2T_03500"/>
<comment type="subcellular location">
    <subcellularLocation>
        <location evidence="3">Membrane</location>
    </subcellularLocation>
</comment>
<evidence type="ECO:0000256" key="14">
    <source>
        <dbReference type="ARBA" id="ARBA00023136"/>
    </source>
</evidence>
<dbReference type="GO" id="GO:0016020">
    <property type="term" value="C:membrane"/>
    <property type="evidence" value="ECO:0007669"/>
    <property type="project" value="UniProtKB-SubCell"/>
</dbReference>
<keyword evidence="8" id="KW-0809">Transit peptide</keyword>
<keyword evidence="10 15" id="KW-0560">Oxidoreductase</keyword>
<evidence type="ECO:0000256" key="1">
    <source>
        <dbReference type="ARBA" id="ARBA00001974"/>
    </source>
</evidence>
<dbReference type="GO" id="GO:0051539">
    <property type="term" value="F:4 iron, 4 sulfur cluster binding"/>
    <property type="evidence" value="ECO:0007669"/>
    <property type="project" value="UniProtKB-UniRule"/>
</dbReference>
<keyword evidence="14" id="KW-0472">Membrane</keyword>
<dbReference type="KEGG" id="gbi:PG2T_03500"/>
<evidence type="ECO:0000256" key="8">
    <source>
        <dbReference type="ARBA" id="ARBA00022946"/>
    </source>
</evidence>
<keyword evidence="9 15" id="KW-0249">Electron transport</keyword>
<keyword evidence="18" id="KW-1185">Reference proteome</keyword>
<evidence type="ECO:0000313" key="17">
    <source>
        <dbReference type="EMBL" id="ANX03345.1"/>
    </source>
</evidence>
<comment type="function">
    <text evidence="2 15">Accepts electrons from ETF and reduces ubiquinone.</text>
</comment>
<evidence type="ECO:0000256" key="6">
    <source>
        <dbReference type="ARBA" id="ARBA00022723"/>
    </source>
</evidence>
<keyword evidence="7 15" id="KW-0274">FAD</keyword>
<feature type="domain" description="4Fe-4S ferredoxin-type" evidence="16">
    <location>
        <begin position="492"/>
        <end position="521"/>
    </location>
</feature>
<dbReference type="InterPro" id="IPR007859">
    <property type="entry name" value="ETF-QO/FixX_C"/>
</dbReference>
<dbReference type="InterPro" id="IPR017896">
    <property type="entry name" value="4Fe4S_Fe-S-bd"/>
</dbReference>
<evidence type="ECO:0000256" key="13">
    <source>
        <dbReference type="ARBA" id="ARBA00023075"/>
    </source>
</evidence>
<dbReference type="Gene3D" id="3.50.50.60">
    <property type="entry name" value="FAD/NAD(P)-binding domain"/>
    <property type="match status" value="1"/>
</dbReference>
<dbReference type="EMBL" id="CP014671">
    <property type="protein sequence ID" value="ANX03345.1"/>
    <property type="molecule type" value="Genomic_DNA"/>
</dbReference>
<dbReference type="GO" id="GO:0046872">
    <property type="term" value="F:metal ion binding"/>
    <property type="evidence" value="ECO:0007669"/>
    <property type="project" value="UniProtKB-KW"/>
</dbReference>
<organism evidence="17 18">
    <name type="scientific">Immundisolibacter cernigliae</name>
    <dbReference type="NCBI Taxonomy" id="1810504"/>
    <lineage>
        <taxon>Bacteria</taxon>
        <taxon>Pseudomonadati</taxon>
        <taxon>Pseudomonadota</taxon>
        <taxon>Gammaproteobacteria</taxon>
        <taxon>Immundisolibacterales</taxon>
        <taxon>Immundisolibacteraceae</taxon>
        <taxon>Immundisolibacter</taxon>
    </lineage>
</organism>
<evidence type="ECO:0000256" key="5">
    <source>
        <dbReference type="ARBA" id="ARBA00022630"/>
    </source>
</evidence>
<accession>A0A1B1YRE6</accession>
<sequence length="532" mass="57513">MSERDVIEFDVLVVGAGPAGLATAIRLKQLSPDRSVCLIDKASQIGAQILSGAVIEPQPLDELLPGWRDNPPPVCVPVRHDEFAFLTKSRRLRSPVIPPQMRNHGNFIVSLGALCAWLAPQAEALGVEVFPGFAAAEPLFDADGQRVIGVRIGDMGLDKQGQPKDSYTPGIDIHAKTTVLAEGCRGSLAKQLIRHFGLDAGIDPQTYGIGMKELWQLPAGRGDPGLTQHTIGWPLDSATYGGSFIYHLTEDRVAVGFVVGLDYSDPNFSPFEAFQQFKHHPTVKPLLEGGSIISSGARALVEGGLQSLPRLSMPGALLVGDAAGMINVPKIKGTHMALRAGMLAAEHLVAEAGDRFDAGWRASPSAAELRRVRNIRPGFHHGLWAGLANAALETVTLGHTPWTLRNHADHSALRLLSAGAPPPDYVERTLEPRDRLASVYFAATEHDEDQPVHLHVADTNICVTRCRQEYGNPCTRFCPANVYEMVEEEGALRLQINAANCVHCKTCDIKDPYEIITWVPPEGGAGPNYVNL</sequence>
<dbReference type="SUPFAM" id="SSF54373">
    <property type="entry name" value="FAD-linked reductases, C-terminal domain"/>
    <property type="match status" value="1"/>
</dbReference>
<dbReference type="Gene3D" id="3.30.9.90">
    <property type="match status" value="1"/>
</dbReference>
<dbReference type="Gene3D" id="3.30.70.20">
    <property type="match status" value="1"/>
</dbReference>
<dbReference type="InterPro" id="IPR036188">
    <property type="entry name" value="FAD/NAD-bd_sf"/>
</dbReference>